<comment type="subunit">
    <text evidence="6">Homodimer.</text>
</comment>
<comment type="catalytic activity">
    <reaction evidence="6 7">
        <text>5-amino-1-(5-phospho-beta-D-ribosyl)imidazole + hydrogencarbonate + ATP = 5-carboxyamino-1-(5-phospho-D-ribosyl)imidazole + ADP + phosphate + 2 H(+)</text>
        <dbReference type="Rhea" id="RHEA:19317"/>
        <dbReference type="ChEBI" id="CHEBI:15378"/>
        <dbReference type="ChEBI" id="CHEBI:17544"/>
        <dbReference type="ChEBI" id="CHEBI:30616"/>
        <dbReference type="ChEBI" id="CHEBI:43474"/>
        <dbReference type="ChEBI" id="CHEBI:58730"/>
        <dbReference type="ChEBI" id="CHEBI:137981"/>
        <dbReference type="ChEBI" id="CHEBI:456216"/>
        <dbReference type="EC" id="6.3.4.18"/>
    </reaction>
</comment>
<accession>Q5V294</accession>
<evidence type="ECO:0000313" key="11">
    <source>
        <dbReference type="Proteomes" id="UP000001169"/>
    </source>
</evidence>
<proteinExistence type="inferred from homology"/>
<dbReference type="Pfam" id="PF22660">
    <property type="entry name" value="RS_preATP-grasp-like"/>
    <property type="match status" value="1"/>
</dbReference>
<evidence type="ECO:0000256" key="1">
    <source>
        <dbReference type="ARBA" id="ARBA00022598"/>
    </source>
</evidence>
<comment type="pathway">
    <text evidence="6 7">Purine metabolism; IMP biosynthesis via de novo pathway; 5-amino-1-(5-phospho-D-ribosyl)imidazole-4-carboxylate from 5-amino-1-(5-phospho-D-ribosyl)imidazole (N5-CAIR route): step 1/2.</text>
</comment>
<dbReference type="PANTHER" id="PTHR11609:SF5">
    <property type="entry name" value="PHOSPHORIBOSYLAMINOIMIDAZOLE CARBOXYLASE"/>
    <property type="match status" value="1"/>
</dbReference>
<dbReference type="Gene3D" id="3.30.470.20">
    <property type="entry name" value="ATP-grasp fold, B domain"/>
    <property type="match status" value="1"/>
</dbReference>
<evidence type="ECO:0000256" key="7">
    <source>
        <dbReference type="RuleBase" id="RU361200"/>
    </source>
</evidence>
<comment type="similarity">
    <text evidence="6 7">Belongs to the PurK/PurT family.</text>
</comment>
<keyword evidence="9" id="KW-0456">Lyase</keyword>
<dbReference type="KEGG" id="hma:rrnAC1431"/>
<protein>
    <recommendedName>
        <fullName evidence="6 7">N5-carboxyaminoimidazole ribonucleotide synthase</fullName>
        <shortName evidence="6 7">N5-CAIR synthase</shortName>
        <ecNumber evidence="6 7">6.3.4.18</ecNumber>
    </recommendedName>
    <alternativeName>
        <fullName evidence="6 7">5-(carboxyamino)imidazole ribonucleotide synthetase</fullName>
    </alternativeName>
</protein>
<dbReference type="Pfam" id="PF02222">
    <property type="entry name" value="ATP-grasp"/>
    <property type="match status" value="1"/>
</dbReference>
<feature type="binding site" evidence="6">
    <location>
        <position position="212"/>
    </location>
    <ligand>
        <name>ATP</name>
        <dbReference type="ChEBI" id="CHEBI:30616"/>
    </ligand>
</feature>
<dbReference type="PROSITE" id="PS00065">
    <property type="entry name" value="D_2_HYDROXYACID_DH_1"/>
    <property type="match status" value="1"/>
</dbReference>
<dbReference type="AlphaFoldDB" id="Q5V294"/>
<evidence type="ECO:0000256" key="5">
    <source>
        <dbReference type="ARBA" id="ARBA00022842"/>
    </source>
</evidence>
<dbReference type="EnsemblBacteria" id="AAV46358">
    <property type="protein sequence ID" value="AAV46358"/>
    <property type="gene ID" value="rrnAC1431"/>
</dbReference>
<organism evidence="9 11">
    <name type="scientific">Haloarcula marismortui (strain ATCC 43049 / DSM 3752 / JCM 8966 / VKM B-1809)</name>
    <name type="common">Halobacterium marismortui</name>
    <dbReference type="NCBI Taxonomy" id="272569"/>
    <lineage>
        <taxon>Archaea</taxon>
        <taxon>Methanobacteriati</taxon>
        <taxon>Methanobacteriota</taxon>
        <taxon>Stenosarchaea group</taxon>
        <taxon>Halobacteria</taxon>
        <taxon>Halobacteriales</taxon>
        <taxon>Haloarculaceae</taxon>
        <taxon>Haloarcula</taxon>
    </lineage>
</organism>
<feature type="binding site" evidence="6">
    <location>
        <begin position="266"/>
        <end position="267"/>
    </location>
    <ligand>
        <name>ATP</name>
        <dbReference type="ChEBI" id="CHEBI:30616"/>
    </ligand>
</feature>
<evidence type="ECO:0000256" key="3">
    <source>
        <dbReference type="ARBA" id="ARBA00022755"/>
    </source>
</evidence>
<dbReference type="FunFam" id="3.30.1490.20:FF:000015">
    <property type="entry name" value="N5-carboxyaminoimidazole ribonucleotide synthase"/>
    <property type="match status" value="1"/>
</dbReference>
<dbReference type="InterPro" id="IPR016185">
    <property type="entry name" value="PreATP-grasp_dom_sf"/>
</dbReference>
<sequence length="381" mass="41612">MTLTSPGPTVGVVGGGQLGRMLGEAAAPLGLELLVTDPTPDCPAAPVVRDQIVGDFDEAATLRELAERADYLTFEIELADPDVLERVAEETGTPVHPAPETLRTIQDKLVQKRRLSDAGVPVPEFRAVDTADDLREACEELGYPAMLKARTGGYDGRGNIRVEGPEDVADAVDEIAGPAMVEEMVDFERELAVMGCRGADERDTFPVTETIHREEILRESVAPARASKAVRERARDVAHDVLDVMDGRGVFGIELFETTDGEILLNEIAPRPHNSGHWTIEGCHTSQFEQHLRAVTGQPLGSTDQRFPTVSTNILGDVSERQPAELRGEDSVLGTPRAHLHWYGKREVYGLRKMGHVTLTDDDRDGLLADARDLRDGLTFE</sequence>
<dbReference type="EMBL" id="AY596297">
    <property type="protein sequence ID" value="AAV46358.1"/>
    <property type="molecule type" value="Genomic_DNA"/>
</dbReference>
<dbReference type="Gene3D" id="3.30.1490.20">
    <property type="entry name" value="ATP-grasp fold, A domain"/>
    <property type="match status" value="1"/>
</dbReference>
<feature type="binding site" evidence="6">
    <location>
        <position position="148"/>
    </location>
    <ligand>
        <name>ATP</name>
        <dbReference type="ChEBI" id="CHEBI:30616"/>
    </ligand>
</feature>
<dbReference type="GO" id="GO:0046872">
    <property type="term" value="F:metal ion binding"/>
    <property type="evidence" value="ECO:0007669"/>
    <property type="project" value="InterPro"/>
</dbReference>
<dbReference type="InterPro" id="IPR005875">
    <property type="entry name" value="PurK"/>
</dbReference>
<dbReference type="GO" id="GO:0034028">
    <property type="term" value="F:5-(carboxyamino)imidazole ribonucleotide synthase activity"/>
    <property type="evidence" value="ECO:0007669"/>
    <property type="project" value="UniProtKB-UniRule"/>
</dbReference>
<gene>
    <name evidence="6 7 9" type="primary">purK</name>
    <name evidence="9" type="ordered locus">rrnAC1431</name>
    <name evidence="10" type="ORF">E6P14_09555</name>
</gene>
<dbReference type="SUPFAM" id="SSF52440">
    <property type="entry name" value="PreATP-grasp domain"/>
    <property type="match status" value="1"/>
</dbReference>
<dbReference type="Proteomes" id="UP000001169">
    <property type="component" value="Chromosome I"/>
</dbReference>
<keyword evidence="5" id="KW-0460">Magnesium</keyword>
<feature type="domain" description="ATP-grasp" evidence="8">
    <location>
        <begin position="112"/>
        <end position="296"/>
    </location>
</feature>
<reference evidence="10 12" key="2">
    <citation type="submission" date="2019-04" db="EMBL/GenBank/DDBJ databases">
        <title>Methylomes of two halophilic Archaea, Haloarcula marismortui and Haloferax mediterranei.</title>
        <authorList>
            <person name="DasSarma S."/>
            <person name="DasSarma P."/>
            <person name="DasSarma S."/>
            <person name="Fomenkov A."/>
            <person name="Vincze T."/>
            <person name="Anton B.P."/>
            <person name="Roberts R.J."/>
        </authorList>
    </citation>
    <scope>NUCLEOTIDE SEQUENCE [LARGE SCALE GENOMIC DNA]</scope>
    <source>
        <strain evidence="10 12">ATCC 43049</strain>
    </source>
</reference>
<keyword evidence="3 6" id="KW-0658">Purine biosynthesis</keyword>
<dbReference type="Proteomes" id="UP000298722">
    <property type="component" value="Chromosome"/>
</dbReference>
<reference evidence="9 11" key="1">
    <citation type="journal article" date="2004" name="Genome Res.">
        <title>Genome sequence of Haloarcula marismortui: a halophilic archaeon from the Dead Sea.</title>
        <authorList>
            <person name="Baliga N.S."/>
            <person name="Bonneau R."/>
            <person name="Facciotti M.T."/>
            <person name="Pan M."/>
            <person name="Glusman G."/>
            <person name="Deutsch E.W."/>
            <person name="Shannon P."/>
            <person name="Chiu Y."/>
            <person name="Weng R.S."/>
            <person name="Gan R.R."/>
            <person name="Hung P."/>
            <person name="Date S.V."/>
            <person name="Marcotte E."/>
            <person name="Hood L."/>
            <person name="Ng W.V."/>
        </authorList>
    </citation>
    <scope>NUCLEOTIDE SEQUENCE [LARGE SCALE GENOMIC DNA]</scope>
    <source>
        <strain evidence="9">ATCC 43049</strain>
        <strain evidence="11">ATCC 43049 / DSM 3752 / JCM 8966 / VKM B-1809</strain>
    </source>
</reference>
<dbReference type="PROSITE" id="PS50975">
    <property type="entry name" value="ATP_GRASP"/>
    <property type="match status" value="1"/>
</dbReference>
<dbReference type="NCBIfam" id="NF004679">
    <property type="entry name" value="PRK06019.1-5"/>
    <property type="match status" value="1"/>
</dbReference>
<dbReference type="HOGENOM" id="CLU_011534_0_2_2"/>
<evidence type="ECO:0000313" key="10">
    <source>
        <dbReference type="EMBL" id="QCP91091.1"/>
    </source>
</evidence>
<dbReference type="eggNOG" id="arCOG01597">
    <property type="taxonomic scope" value="Archaea"/>
</dbReference>
<dbReference type="PaxDb" id="272569-rrnAC1431"/>
<dbReference type="InterPro" id="IPR003135">
    <property type="entry name" value="ATP-grasp_carboxylate-amine"/>
</dbReference>
<feature type="binding site" evidence="6">
    <location>
        <position position="108"/>
    </location>
    <ligand>
        <name>ATP</name>
        <dbReference type="ChEBI" id="CHEBI:30616"/>
    </ligand>
</feature>
<dbReference type="InterPro" id="IPR040686">
    <property type="entry name" value="PurK_C"/>
</dbReference>
<dbReference type="HAMAP" id="MF_01928">
    <property type="entry name" value="PurK"/>
    <property type="match status" value="1"/>
</dbReference>
<evidence type="ECO:0000256" key="4">
    <source>
        <dbReference type="ARBA" id="ARBA00022840"/>
    </source>
</evidence>
<dbReference type="InterPro" id="IPR029752">
    <property type="entry name" value="D-isomer_DH_CS1"/>
</dbReference>
<dbReference type="InterPro" id="IPR054350">
    <property type="entry name" value="PurT/PurK_preATP-grasp"/>
</dbReference>
<dbReference type="SUPFAM" id="SSF56059">
    <property type="entry name" value="Glutathione synthetase ATP-binding domain-like"/>
    <property type="match status" value="1"/>
</dbReference>
<dbReference type="RefSeq" id="WP_011223619.1">
    <property type="nucleotide sequence ID" value="NC_006396.1"/>
</dbReference>
<dbReference type="Pfam" id="PF17769">
    <property type="entry name" value="PurK_C"/>
    <property type="match status" value="1"/>
</dbReference>
<name>Q5V294_HALMA</name>
<feature type="binding site" evidence="6">
    <location>
        <position position="190"/>
    </location>
    <ligand>
        <name>ATP</name>
        <dbReference type="ChEBI" id="CHEBI:30616"/>
    </ligand>
</feature>
<keyword evidence="1 6" id="KW-0436">Ligase</keyword>
<comment type="caution">
    <text evidence="6">Lacks conserved residue(s) required for the propagation of feature annotation.</text>
</comment>
<dbReference type="STRING" id="272569.rrnAC1431"/>
<feature type="binding site" evidence="6">
    <location>
        <begin position="182"/>
        <end position="185"/>
    </location>
    <ligand>
        <name>ATP</name>
        <dbReference type="ChEBI" id="CHEBI:30616"/>
    </ligand>
</feature>
<dbReference type="NCBIfam" id="TIGR01161">
    <property type="entry name" value="purK"/>
    <property type="match status" value="1"/>
</dbReference>
<dbReference type="GO" id="GO:0006189">
    <property type="term" value="P:'de novo' IMP biosynthetic process"/>
    <property type="evidence" value="ECO:0007669"/>
    <property type="project" value="UniProtKB-UniRule"/>
</dbReference>
<evidence type="ECO:0000256" key="2">
    <source>
        <dbReference type="ARBA" id="ARBA00022741"/>
    </source>
</evidence>
<dbReference type="InterPro" id="IPR013815">
    <property type="entry name" value="ATP_grasp_subdomain_1"/>
</dbReference>
<evidence type="ECO:0000256" key="6">
    <source>
        <dbReference type="HAMAP-Rule" id="MF_01928"/>
    </source>
</evidence>
<comment type="function">
    <text evidence="6">Catalyzes the ATP-dependent conversion of 5-aminoimidazole ribonucleotide (AIR) and HCO(3)(-) to N5-carboxyaminoimidazole ribonucleotide (N5-CAIR).</text>
</comment>
<dbReference type="EC" id="6.3.4.18" evidence="6 7"/>
<dbReference type="SUPFAM" id="SSF51246">
    <property type="entry name" value="Rudiment single hybrid motif"/>
    <property type="match status" value="1"/>
</dbReference>
<dbReference type="GeneID" id="40152400"/>
<dbReference type="InterPro" id="IPR011761">
    <property type="entry name" value="ATP-grasp"/>
</dbReference>
<dbReference type="GO" id="GO:0004638">
    <property type="term" value="F:phosphoribosylaminoimidazole carboxylase activity"/>
    <property type="evidence" value="ECO:0007669"/>
    <property type="project" value="InterPro"/>
</dbReference>
<evidence type="ECO:0000259" key="8">
    <source>
        <dbReference type="PROSITE" id="PS50975"/>
    </source>
</evidence>
<evidence type="ECO:0000313" key="12">
    <source>
        <dbReference type="Proteomes" id="UP000298722"/>
    </source>
</evidence>
<evidence type="ECO:0000313" key="9">
    <source>
        <dbReference type="EMBL" id="AAV46358.1"/>
    </source>
</evidence>
<dbReference type="PATRIC" id="fig|272569.17.peg.2127"/>
<dbReference type="UniPathway" id="UPA00074">
    <property type="reaction ID" value="UER00942"/>
</dbReference>
<dbReference type="PANTHER" id="PTHR11609">
    <property type="entry name" value="PURINE BIOSYNTHESIS PROTEIN 6/7, PUR6/7"/>
    <property type="match status" value="1"/>
</dbReference>
<dbReference type="InterPro" id="IPR011054">
    <property type="entry name" value="Rudment_hybrid_motif"/>
</dbReference>
<dbReference type="GO" id="GO:0005524">
    <property type="term" value="F:ATP binding"/>
    <property type="evidence" value="ECO:0007669"/>
    <property type="project" value="UniProtKB-UniRule"/>
</dbReference>
<comment type="function">
    <text evidence="7">Catalyzes the ATP-dependent conversion of 5-aminoimidazole ribonucleotide (AIR) and HCO(3)- to N5-carboxyaminoimidazole ribonucleotide (N5-CAIR).</text>
</comment>
<keyword evidence="4 6" id="KW-0067">ATP-binding</keyword>
<dbReference type="NCBIfam" id="NF004680">
    <property type="entry name" value="PRK06019.1-6"/>
    <property type="match status" value="1"/>
</dbReference>
<keyword evidence="2 6" id="KW-0547">Nucleotide-binding</keyword>
<dbReference type="Gene3D" id="3.40.50.20">
    <property type="match status" value="1"/>
</dbReference>
<keyword evidence="11" id="KW-1185">Reference proteome</keyword>
<dbReference type="EMBL" id="CP039138">
    <property type="protein sequence ID" value="QCP91091.1"/>
    <property type="molecule type" value="Genomic_DNA"/>
</dbReference>